<gene>
    <name evidence="5" type="ORF">S01H1_74911</name>
</gene>
<dbReference type="Gene3D" id="3.40.50.1440">
    <property type="entry name" value="Tubulin/FtsZ, GTPase domain"/>
    <property type="match status" value="1"/>
</dbReference>
<evidence type="ECO:0000256" key="3">
    <source>
        <dbReference type="ARBA" id="ARBA00023134"/>
    </source>
</evidence>
<evidence type="ECO:0000256" key="2">
    <source>
        <dbReference type="ARBA" id="ARBA00022741"/>
    </source>
</evidence>
<accession>X0XR56</accession>
<protein>
    <recommendedName>
        <fullName evidence="4">Tubulin/FtsZ GTPase domain-containing protein</fullName>
    </recommendedName>
</protein>
<feature type="domain" description="Tubulin/FtsZ GTPase" evidence="4">
    <location>
        <begin position="16"/>
        <end position="208"/>
    </location>
</feature>
<dbReference type="GO" id="GO:0003924">
    <property type="term" value="F:GTPase activity"/>
    <property type="evidence" value="ECO:0007669"/>
    <property type="project" value="InterPro"/>
</dbReference>
<evidence type="ECO:0000313" key="5">
    <source>
        <dbReference type="EMBL" id="GAG45659.1"/>
    </source>
</evidence>
<dbReference type="InterPro" id="IPR008280">
    <property type="entry name" value="Tub_FtsZ_C"/>
</dbReference>
<feature type="non-terminal residue" evidence="5">
    <location>
        <position position="230"/>
    </location>
</feature>
<name>X0XR56_9ZZZZ</name>
<keyword evidence="2" id="KW-0547">Nucleotide-binding</keyword>
<dbReference type="SUPFAM" id="SSF52490">
    <property type="entry name" value="Tubulin nucleotide-binding domain-like"/>
    <property type="match status" value="1"/>
</dbReference>
<dbReference type="PANTHER" id="PTHR30314">
    <property type="entry name" value="CELL DIVISION PROTEIN FTSZ-RELATED"/>
    <property type="match status" value="1"/>
</dbReference>
<dbReference type="Pfam" id="PF00091">
    <property type="entry name" value="Tubulin"/>
    <property type="match status" value="1"/>
</dbReference>
<dbReference type="PROSITE" id="PS01134">
    <property type="entry name" value="FTSZ_1"/>
    <property type="match status" value="1"/>
</dbReference>
<proteinExistence type="inferred from homology"/>
<dbReference type="GO" id="GO:0005525">
    <property type="term" value="F:GTP binding"/>
    <property type="evidence" value="ECO:0007669"/>
    <property type="project" value="UniProtKB-KW"/>
</dbReference>
<evidence type="ECO:0000259" key="4">
    <source>
        <dbReference type="SMART" id="SM00864"/>
    </source>
</evidence>
<dbReference type="FunFam" id="3.40.50.1440:FF:000001">
    <property type="entry name" value="Cell division protein FtsZ"/>
    <property type="match status" value="1"/>
</dbReference>
<dbReference type="NCBIfam" id="TIGR00065">
    <property type="entry name" value="ftsZ"/>
    <property type="match status" value="1"/>
</dbReference>
<dbReference type="InterPro" id="IPR003008">
    <property type="entry name" value="Tubulin_FtsZ_GTPase"/>
</dbReference>
<dbReference type="HAMAP" id="MF_00909">
    <property type="entry name" value="FtsZ"/>
    <property type="match status" value="1"/>
</dbReference>
<dbReference type="InterPro" id="IPR045061">
    <property type="entry name" value="FtsZ/CetZ"/>
</dbReference>
<dbReference type="InterPro" id="IPR036525">
    <property type="entry name" value="Tubulin/FtsZ_GTPase_sf"/>
</dbReference>
<dbReference type="SUPFAM" id="SSF55307">
    <property type="entry name" value="Tubulin C-terminal domain-like"/>
    <property type="match status" value="1"/>
</dbReference>
<dbReference type="PANTHER" id="PTHR30314:SF3">
    <property type="entry name" value="MITOCHONDRIAL DIVISION PROTEIN FSZA"/>
    <property type="match status" value="1"/>
</dbReference>
<sequence>MNTMVNPPNQVESFANIKVVGVGGGGCNAIDRMIEEGLLGVEFIAINTDAQALMLSKAPTRVRIGDKLTRGLGSGGNPETGLKAAEESAEEMYDVLRGADMVFITGGMGGGTGTGACPTVAQIAKEVGALTIGVVTRPFTFEGSRRIQSAEGGITELKENADTLIVIPNDRLLQIVDKRANLHEAFKMADDVLRQGVQGISELITVPGLINLDFADVRTIMSEGGAALMA</sequence>
<dbReference type="AlphaFoldDB" id="X0XR56"/>
<comment type="caution">
    <text evidence="5">The sequence shown here is derived from an EMBL/GenBank/DDBJ whole genome shotgun (WGS) entry which is preliminary data.</text>
</comment>
<keyword evidence="3" id="KW-0342">GTP-binding</keyword>
<dbReference type="InterPro" id="IPR020805">
    <property type="entry name" value="Cell_div_FtsZ_CS"/>
</dbReference>
<dbReference type="InterPro" id="IPR000158">
    <property type="entry name" value="Cell_div_FtsZ"/>
</dbReference>
<organism evidence="5">
    <name type="scientific">marine sediment metagenome</name>
    <dbReference type="NCBI Taxonomy" id="412755"/>
    <lineage>
        <taxon>unclassified sequences</taxon>
        <taxon>metagenomes</taxon>
        <taxon>ecological metagenomes</taxon>
    </lineage>
</organism>
<reference evidence="5" key="1">
    <citation type="journal article" date="2014" name="Front. Microbiol.">
        <title>High frequency of phylogenetically diverse reductive dehalogenase-homologous genes in deep subseafloor sedimentary metagenomes.</title>
        <authorList>
            <person name="Kawai M."/>
            <person name="Futagami T."/>
            <person name="Toyoda A."/>
            <person name="Takaki Y."/>
            <person name="Nishi S."/>
            <person name="Hori S."/>
            <person name="Arai W."/>
            <person name="Tsubouchi T."/>
            <person name="Morono Y."/>
            <person name="Uchiyama I."/>
            <person name="Ito T."/>
            <person name="Fujiyama A."/>
            <person name="Inagaki F."/>
            <person name="Takami H."/>
        </authorList>
    </citation>
    <scope>NUCLEOTIDE SEQUENCE</scope>
    <source>
        <strain evidence="5">Expedition CK06-06</strain>
    </source>
</reference>
<dbReference type="SMART" id="SM00864">
    <property type="entry name" value="Tubulin"/>
    <property type="match status" value="1"/>
</dbReference>
<dbReference type="PRINTS" id="PR00423">
    <property type="entry name" value="CELLDVISFTSZ"/>
</dbReference>
<dbReference type="GO" id="GO:0051301">
    <property type="term" value="P:cell division"/>
    <property type="evidence" value="ECO:0007669"/>
    <property type="project" value="TreeGrafter"/>
</dbReference>
<evidence type="ECO:0000256" key="1">
    <source>
        <dbReference type="ARBA" id="ARBA00009690"/>
    </source>
</evidence>
<dbReference type="EMBL" id="BARS01050147">
    <property type="protein sequence ID" value="GAG45659.1"/>
    <property type="molecule type" value="Genomic_DNA"/>
</dbReference>
<comment type="similarity">
    <text evidence="1">Belongs to the FtsZ family.</text>
</comment>
<dbReference type="GO" id="GO:0032153">
    <property type="term" value="C:cell division site"/>
    <property type="evidence" value="ECO:0007669"/>
    <property type="project" value="TreeGrafter"/>
</dbReference>
<dbReference type="CDD" id="cd02201">
    <property type="entry name" value="FtsZ_type1"/>
    <property type="match status" value="1"/>
</dbReference>
<dbReference type="GO" id="GO:0005737">
    <property type="term" value="C:cytoplasm"/>
    <property type="evidence" value="ECO:0007669"/>
    <property type="project" value="TreeGrafter"/>
</dbReference>